<gene>
    <name evidence="2" type="ORF">K788_0004852</name>
</gene>
<accession>A0A0P0R816</accession>
<evidence type="ECO:0000313" key="3">
    <source>
        <dbReference type="Proteomes" id="UP000019146"/>
    </source>
</evidence>
<feature type="region of interest" description="Disordered" evidence="1">
    <location>
        <begin position="28"/>
        <end position="49"/>
    </location>
</feature>
<name>A0A0P0R816_9BURK</name>
<evidence type="ECO:0000313" key="2">
    <source>
        <dbReference type="EMBL" id="ALL64164.1"/>
    </source>
</evidence>
<organism evidence="2 3">
    <name type="scientific">Paraburkholderia caribensis MBA4</name>
    <dbReference type="NCBI Taxonomy" id="1323664"/>
    <lineage>
        <taxon>Bacteria</taxon>
        <taxon>Pseudomonadati</taxon>
        <taxon>Pseudomonadota</taxon>
        <taxon>Betaproteobacteria</taxon>
        <taxon>Burkholderiales</taxon>
        <taxon>Burkholderiaceae</taxon>
        <taxon>Paraburkholderia</taxon>
    </lineage>
</organism>
<dbReference type="KEGG" id="bcai:K788_0004852"/>
<dbReference type="EMBL" id="CP012746">
    <property type="protein sequence ID" value="ALL64164.1"/>
    <property type="molecule type" value="Genomic_DNA"/>
</dbReference>
<dbReference type="AlphaFoldDB" id="A0A0P0R816"/>
<proteinExistence type="predicted"/>
<sequence>MRIAGTQQGWFGHQRSGSLVAWVPASGRRSRSPLELPTPRVALSTQAVP</sequence>
<dbReference type="Proteomes" id="UP000019146">
    <property type="component" value="Chromosome 1"/>
</dbReference>
<protein>
    <submittedName>
        <fullName evidence="2">Uncharacterized protein</fullName>
    </submittedName>
</protein>
<evidence type="ECO:0000256" key="1">
    <source>
        <dbReference type="SAM" id="MobiDB-lite"/>
    </source>
</evidence>
<reference evidence="2 3" key="1">
    <citation type="journal article" date="2014" name="Genome Announc.">
        <title>Draft Genome Sequence of the Haloacid-Degrading Burkholderia caribensis Strain MBA4.</title>
        <authorList>
            <person name="Pan Y."/>
            <person name="Kong K.F."/>
            <person name="Tsang J.S."/>
        </authorList>
    </citation>
    <scope>NUCLEOTIDE SEQUENCE [LARGE SCALE GENOMIC DNA]</scope>
    <source>
        <strain evidence="2 3">MBA4</strain>
    </source>
</reference>